<feature type="transmembrane region" description="Helical" evidence="9">
    <location>
        <begin position="255"/>
        <end position="275"/>
    </location>
</feature>
<proteinExistence type="predicted"/>
<evidence type="ECO:0000313" key="12">
    <source>
        <dbReference type="EMBL" id="CQI90684.1"/>
    </source>
</evidence>
<sequence>MSNTDLLWLLLAIPLIASLLAFACRALGRAARMATTWVHFTGITLLLVVALTVVCRVALGGDILAAHNWLHIDSLSALFLAILGIIGFITGLYSLGYMRHEVNNGEITVSTLCNYYGFFHLFLFTMLLVVTSNNLILMWVGIEATTLSSAFLVGLYGQRSSLEAAWKYIIICTVGVAFGLYGTVLVYANAANVLSDPGSAIFWTVVAEHAKELDPTLMHLAFVFILIGFGTKTGLFPMHSWLPDAHSEAPSPTSALLSAVLLNCALLVIIRYYIIISAAIGPHFPQMLLLVFGMMSVAVSAFFILAQRDMKRLLAYSSVENMGLIAVALGIGGPLGVLAALFHTLNHSLAKTLLFCGSGNVLLKYGTRDMGAIKGIIRVAPLTAVMFAGGALALAGMPPFNVFISEFMVVAAAIKSGHIALVIVLLLLLTLVLAGLVRMVASTVLGTPPEAVSKGELGILTTAPMAILLLLMLLLGVHIPSSVTRLLTDAAQIVLNSDSNAPEAQPFILPWEHLSATPEKSPVPSTLSGAELHAALPSAPTRQEM</sequence>
<dbReference type="PANTHER" id="PTHR42682">
    <property type="entry name" value="HYDROGENASE-4 COMPONENT F"/>
    <property type="match status" value="1"/>
</dbReference>
<dbReference type="AlphaFoldDB" id="A0A0U1HTH5"/>
<dbReference type="Proteomes" id="UP000042054">
    <property type="component" value="Unassembled WGS sequence"/>
</dbReference>
<feature type="transmembrane region" description="Helical" evidence="9">
    <location>
        <begin position="217"/>
        <end position="235"/>
    </location>
</feature>
<dbReference type="OrthoDB" id="9768329at2"/>
<dbReference type="InterPro" id="IPR001750">
    <property type="entry name" value="ND/Mrp_TM"/>
</dbReference>
<evidence type="ECO:0000313" key="13">
    <source>
        <dbReference type="Proteomes" id="UP000042054"/>
    </source>
</evidence>
<dbReference type="PRINTS" id="PR01434">
    <property type="entry name" value="NADHDHGNASE5"/>
</dbReference>
<protein>
    <submittedName>
        <fullName evidence="12">Hydrogenase 4 subunit F</fullName>
        <ecNumber evidence="12">1.-.-.-</ecNumber>
    </submittedName>
</protein>
<feature type="transmembrane region" description="Helical" evidence="9">
    <location>
        <begin position="74"/>
        <end position="95"/>
    </location>
</feature>
<evidence type="ECO:0000256" key="2">
    <source>
        <dbReference type="ARBA" id="ARBA00022475"/>
    </source>
</evidence>
<feature type="transmembrane region" description="Helical" evidence="9">
    <location>
        <begin position="287"/>
        <end position="306"/>
    </location>
</feature>
<evidence type="ECO:0000259" key="10">
    <source>
        <dbReference type="Pfam" id="PF00361"/>
    </source>
</evidence>
<feature type="transmembrane region" description="Helical" evidence="9">
    <location>
        <begin position="36"/>
        <end position="59"/>
    </location>
</feature>
<feature type="transmembrane region" description="Helical" evidence="9">
    <location>
        <begin position="168"/>
        <end position="188"/>
    </location>
</feature>
<feature type="transmembrane region" description="Helical" evidence="9">
    <location>
        <begin position="107"/>
        <end position="130"/>
    </location>
</feature>
<evidence type="ECO:0000256" key="6">
    <source>
        <dbReference type="ARBA" id="ARBA00023136"/>
    </source>
</evidence>
<feature type="transmembrane region" description="Helical" evidence="9">
    <location>
        <begin position="417"/>
        <end position="437"/>
    </location>
</feature>
<dbReference type="GO" id="GO:0005886">
    <property type="term" value="C:plasma membrane"/>
    <property type="evidence" value="ECO:0007669"/>
    <property type="project" value="UniProtKB-SubCell"/>
</dbReference>
<organism evidence="12 13">
    <name type="scientific">Yersinia rohdei</name>
    <dbReference type="NCBI Taxonomy" id="29485"/>
    <lineage>
        <taxon>Bacteria</taxon>
        <taxon>Pseudomonadati</taxon>
        <taxon>Pseudomonadota</taxon>
        <taxon>Gammaproteobacteria</taxon>
        <taxon>Enterobacterales</taxon>
        <taxon>Yersiniaceae</taxon>
        <taxon>Yersinia</taxon>
    </lineage>
</organism>
<dbReference type="Pfam" id="PF00662">
    <property type="entry name" value="Proton_antipo_N"/>
    <property type="match status" value="1"/>
</dbReference>
<dbReference type="InterPro" id="IPR052175">
    <property type="entry name" value="ComplexI-like_HydComp"/>
</dbReference>
<feature type="domain" description="NADH:quinone oxidoreductase/Mrp antiporter transmembrane" evidence="10">
    <location>
        <begin position="132"/>
        <end position="425"/>
    </location>
</feature>
<evidence type="ECO:0000256" key="1">
    <source>
        <dbReference type="ARBA" id="ARBA00004651"/>
    </source>
</evidence>
<name>A0A0U1HTH5_YERRO</name>
<keyword evidence="6 9" id="KW-0472">Membrane</keyword>
<feature type="transmembrane region" description="Helical" evidence="9">
    <location>
        <begin position="379"/>
        <end position="397"/>
    </location>
</feature>
<feature type="transmembrane region" description="Helical" evidence="9">
    <location>
        <begin position="457"/>
        <end position="479"/>
    </location>
</feature>
<evidence type="ECO:0000256" key="9">
    <source>
        <dbReference type="SAM" id="Phobius"/>
    </source>
</evidence>
<dbReference type="EC" id="1.-.-.-" evidence="12"/>
<feature type="region of interest" description="Disordered" evidence="8">
    <location>
        <begin position="517"/>
        <end position="545"/>
    </location>
</feature>
<keyword evidence="3 7" id="KW-0812">Transmembrane</keyword>
<evidence type="ECO:0000256" key="5">
    <source>
        <dbReference type="ARBA" id="ARBA00023002"/>
    </source>
</evidence>
<keyword evidence="4 9" id="KW-1133">Transmembrane helix</keyword>
<dbReference type="InterPro" id="IPR001516">
    <property type="entry name" value="Proton_antipo_N"/>
</dbReference>
<keyword evidence="5 12" id="KW-0560">Oxidoreductase</keyword>
<dbReference type="Pfam" id="PF00361">
    <property type="entry name" value="Proton_antipo_M"/>
    <property type="match status" value="1"/>
</dbReference>
<reference evidence="12 13" key="1">
    <citation type="submission" date="2015-03" db="EMBL/GenBank/DDBJ databases">
        <authorList>
            <person name="Murphy D."/>
        </authorList>
    </citation>
    <scope>NUCLEOTIDE SEQUENCE [LARGE SCALE GENOMIC DNA]</scope>
    <source>
        <strain evidence="12 13">68/02</strain>
    </source>
</reference>
<comment type="subcellular location">
    <subcellularLocation>
        <location evidence="1">Cell membrane</location>
        <topology evidence="1">Multi-pass membrane protein</topology>
    </subcellularLocation>
    <subcellularLocation>
        <location evidence="7">Membrane</location>
        <topology evidence="7">Multi-pass membrane protein</topology>
    </subcellularLocation>
</comment>
<feature type="domain" description="NADH-Ubiquinone oxidoreductase (complex I) chain 5 N-terminal" evidence="11">
    <location>
        <begin position="70"/>
        <end position="101"/>
    </location>
</feature>
<feature type="transmembrane region" description="Helical" evidence="9">
    <location>
        <begin position="6"/>
        <end position="24"/>
    </location>
</feature>
<dbReference type="GO" id="GO:0016491">
    <property type="term" value="F:oxidoreductase activity"/>
    <property type="evidence" value="ECO:0007669"/>
    <property type="project" value="UniProtKB-KW"/>
</dbReference>
<evidence type="ECO:0000256" key="4">
    <source>
        <dbReference type="ARBA" id="ARBA00022989"/>
    </source>
</evidence>
<evidence type="ECO:0000256" key="8">
    <source>
        <dbReference type="SAM" id="MobiDB-lite"/>
    </source>
</evidence>
<keyword evidence="2" id="KW-1003">Cell membrane</keyword>
<dbReference type="EMBL" id="CTKE01000010">
    <property type="protein sequence ID" value="CQI90684.1"/>
    <property type="molecule type" value="Genomic_DNA"/>
</dbReference>
<evidence type="ECO:0000256" key="7">
    <source>
        <dbReference type="RuleBase" id="RU000320"/>
    </source>
</evidence>
<dbReference type="PANTHER" id="PTHR42682:SF5">
    <property type="entry name" value="HYDROGENASE-4 COMPONENT F"/>
    <property type="match status" value="1"/>
</dbReference>
<gene>
    <name evidence="12" type="primary">hyfF</name>
    <name evidence="12" type="ORF">ERS008555_02218</name>
</gene>
<dbReference type="NCBIfam" id="NF005044">
    <property type="entry name" value="PRK06458.1-4"/>
    <property type="match status" value="1"/>
</dbReference>
<dbReference type="RefSeq" id="WP_050535023.1">
    <property type="nucleotide sequence ID" value="NZ_CABIHU010000023.1"/>
</dbReference>
<accession>A0A0U1HTH5</accession>
<evidence type="ECO:0000256" key="3">
    <source>
        <dbReference type="ARBA" id="ARBA00022692"/>
    </source>
</evidence>
<feature type="transmembrane region" description="Helical" evidence="9">
    <location>
        <begin position="136"/>
        <end position="156"/>
    </location>
</feature>
<feature type="transmembrane region" description="Helical" evidence="9">
    <location>
        <begin position="318"/>
        <end position="342"/>
    </location>
</feature>
<evidence type="ECO:0000259" key="11">
    <source>
        <dbReference type="Pfam" id="PF00662"/>
    </source>
</evidence>
<dbReference type="STRING" id="29485.CH64_23"/>